<keyword evidence="2" id="KW-1185">Reference proteome</keyword>
<evidence type="ECO:0000313" key="1">
    <source>
        <dbReference type="EMBL" id="AVK06288.1"/>
    </source>
</evidence>
<organism evidence="1 2">
    <name type="scientific">Pseudomonas paraeruginosa</name>
    <dbReference type="NCBI Taxonomy" id="2994495"/>
    <lineage>
        <taxon>Bacteria</taxon>
        <taxon>Pseudomonadati</taxon>
        <taxon>Pseudomonadota</taxon>
        <taxon>Gammaproteobacteria</taxon>
        <taxon>Pseudomonadales</taxon>
        <taxon>Pseudomonadaceae</taxon>
        <taxon>Pseudomonas</taxon>
    </lineage>
</organism>
<dbReference type="Proteomes" id="UP000238390">
    <property type="component" value="Chromosome"/>
</dbReference>
<proteinExistence type="predicted"/>
<protein>
    <submittedName>
        <fullName evidence="1">Uncharacterized protein</fullName>
    </submittedName>
</protein>
<accession>A0A2R3IWH7</accession>
<gene>
    <name evidence="1" type="ORF">CSB93_1640</name>
</gene>
<dbReference type="EMBL" id="CP027169">
    <property type="protein sequence ID" value="AVK06288.1"/>
    <property type="molecule type" value="Genomic_DNA"/>
</dbReference>
<sequence>MHLSYGRPLTVAALLLAVEYALRGVSALAARAVHAGALA</sequence>
<evidence type="ECO:0000313" key="2">
    <source>
        <dbReference type="Proteomes" id="UP000238390"/>
    </source>
</evidence>
<dbReference type="AlphaFoldDB" id="A0A2R3IWH7"/>
<reference evidence="1 2" key="1">
    <citation type="submission" date="2018-02" db="EMBL/GenBank/DDBJ databases">
        <title>FDA/CDC Antimicrobial Resistant Isolate Bank Genome Sequencing.</title>
        <authorList>
            <person name="Benahmed F.H."/>
            <person name="Lutgring J.D."/>
            <person name="Yoo B."/>
            <person name="Machado M."/>
            <person name="Brown A."/>
            <person name="McAllister G."/>
            <person name="Perry A."/>
            <person name="Halpin A.L."/>
            <person name="Vavikolanu K."/>
            <person name="Ott S."/>
            <person name="Zhao X."/>
            <person name="Tallon L.J."/>
            <person name="Sadzewicz L."/>
            <person name="Aluvathingal J."/>
            <person name="Nadendla S."/>
            <person name="Voskania-kordi A."/>
            <person name="Simonyan V."/>
            <person name="Patel J."/>
            <person name="Shawar R.M."/>
        </authorList>
    </citation>
    <scope>NUCLEOTIDE SEQUENCE [LARGE SCALE GENOMIC DNA]</scope>
    <source>
        <strain evidence="1 2">AR_0356</strain>
    </source>
</reference>
<name>A0A2R3IWH7_9PSED</name>